<organism evidence="1">
    <name type="scientific">bioreactor metagenome</name>
    <dbReference type="NCBI Taxonomy" id="1076179"/>
    <lineage>
        <taxon>unclassified sequences</taxon>
        <taxon>metagenomes</taxon>
        <taxon>ecological metagenomes</taxon>
    </lineage>
</organism>
<accession>A0A644Y063</accession>
<proteinExistence type="predicted"/>
<protein>
    <submittedName>
        <fullName evidence="1">Uncharacterized protein</fullName>
    </submittedName>
</protein>
<dbReference type="AlphaFoldDB" id="A0A644Y063"/>
<name>A0A644Y063_9ZZZZ</name>
<comment type="caution">
    <text evidence="1">The sequence shown here is derived from an EMBL/GenBank/DDBJ whole genome shotgun (WGS) entry which is preliminary data.</text>
</comment>
<gene>
    <name evidence="1" type="ORF">SDC9_67735</name>
</gene>
<dbReference type="EMBL" id="VSSQ01003561">
    <property type="protein sequence ID" value="MPM21291.1"/>
    <property type="molecule type" value="Genomic_DNA"/>
</dbReference>
<sequence>MVPFIPFRRRTRNGERSGILSLTVFAGLEYSTRRTPAGTAERSPLRGALFPVMHVMKPETLENWYLLHKTGEARYYYGLENSLKE</sequence>
<reference evidence="1" key="1">
    <citation type="submission" date="2019-08" db="EMBL/GenBank/DDBJ databases">
        <authorList>
            <person name="Kucharzyk K."/>
            <person name="Murdoch R.W."/>
            <person name="Higgins S."/>
            <person name="Loffler F."/>
        </authorList>
    </citation>
    <scope>NUCLEOTIDE SEQUENCE</scope>
</reference>
<evidence type="ECO:0000313" key="1">
    <source>
        <dbReference type="EMBL" id="MPM21291.1"/>
    </source>
</evidence>